<evidence type="ECO:0000313" key="9">
    <source>
        <dbReference type="EMBL" id="KAK2966544.1"/>
    </source>
</evidence>
<evidence type="ECO:0000256" key="3">
    <source>
        <dbReference type="ARBA" id="ARBA00007293"/>
    </source>
</evidence>
<dbReference type="GO" id="GO:0016020">
    <property type="term" value="C:membrane"/>
    <property type="evidence" value="ECO:0007669"/>
    <property type="project" value="UniProtKB-SubCell"/>
</dbReference>
<keyword evidence="7" id="KW-0449">Lipoprotein</keyword>
<dbReference type="GO" id="GO:0006914">
    <property type="term" value="P:autophagy"/>
    <property type="evidence" value="ECO:0007669"/>
    <property type="project" value="UniProtKB-KW"/>
</dbReference>
<accession>A0AA88QAC5</accession>
<dbReference type="Proteomes" id="UP001187471">
    <property type="component" value="Unassembled WGS sequence"/>
</dbReference>
<evidence type="ECO:0000256" key="2">
    <source>
        <dbReference type="ARBA" id="ARBA00004370"/>
    </source>
</evidence>
<dbReference type="Pfam" id="PF02991">
    <property type="entry name" value="ATG8"/>
    <property type="match status" value="1"/>
</dbReference>
<evidence type="ECO:0000256" key="7">
    <source>
        <dbReference type="ARBA" id="ARBA00023288"/>
    </source>
</evidence>
<dbReference type="Gene3D" id="3.10.20.90">
    <property type="entry name" value="Phosphatidylinositol 3-kinase Catalytic Subunit, Chain A, domain 1"/>
    <property type="match status" value="1"/>
</dbReference>
<dbReference type="SUPFAM" id="SSF54236">
    <property type="entry name" value="Ubiquitin-like"/>
    <property type="match status" value="1"/>
</dbReference>
<comment type="similarity">
    <text evidence="3 8">Belongs to the ATG8 family.</text>
</comment>
<proteinExistence type="inferred from homology"/>
<gene>
    <name evidence="9" type="ORF">RJ640_002850</name>
</gene>
<keyword evidence="4" id="KW-0833">Ubl conjugation pathway</keyword>
<dbReference type="GO" id="GO:0005856">
    <property type="term" value="C:cytoskeleton"/>
    <property type="evidence" value="ECO:0007669"/>
    <property type="project" value="UniProtKB-SubCell"/>
</dbReference>
<evidence type="ECO:0000256" key="8">
    <source>
        <dbReference type="RuleBase" id="RU004384"/>
    </source>
</evidence>
<protein>
    <recommendedName>
        <fullName evidence="8">Autophagy-related protein</fullName>
    </recommendedName>
</protein>
<reference evidence="9" key="1">
    <citation type="submission" date="2022-12" db="EMBL/GenBank/DDBJ databases">
        <title>Draft genome assemblies for two species of Escallonia (Escalloniales).</title>
        <authorList>
            <person name="Chanderbali A."/>
            <person name="Dervinis C."/>
            <person name="Anghel I."/>
            <person name="Soltis D."/>
            <person name="Soltis P."/>
            <person name="Zapata F."/>
        </authorList>
    </citation>
    <scope>NUCLEOTIDE SEQUENCE</scope>
    <source>
        <strain evidence="9">UCBG92.1500</strain>
        <tissue evidence="9">Leaf</tissue>
    </source>
</reference>
<sequence length="104" mass="11719">MFEARPAAVTAWASWTGGLGRWWLVVAMAAARCVRRVASSAARRRLAERRQAESSRIREKYPERVPVIVEKAERSDIPDIDKKKYSILVPQIPRPSRALDSSSA</sequence>
<evidence type="ECO:0000256" key="6">
    <source>
        <dbReference type="ARBA" id="ARBA00023212"/>
    </source>
</evidence>
<organism evidence="9 10">
    <name type="scientific">Escallonia rubra</name>
    <dbReference type="NCBI Taxonomy" id="112253"/>
    <lineage>
        <taxon>Eukaryota</taxon>
        <taxon>Viridiplantae</taxon>
        <taxon>Streptophyta</taxon>
        <taxon>Embryophyta</taxon>
        <taxon>Tracheophyta</taxon>
        <taxon>Spermatophyta</taxon>
        <taxon>Magnoliopsida</taxon>
        <taxon>eudicotyledons</taxon>
        <taxon>Gunneridae</taxon>
        <taxon>Pentapetalae</taxon>
        <taxon>asterids</taxon>
        <taxon>campanulids</taxon>
        <taxon>Escalloniales</taxon>
        <taxon>Escalloniaceae</taxon>
        <taxon>Escallonia</taxon>
    </lineage>
</organism>
<comment type="caution">
    <text evidence="9">The sequence shown here is derived from an EMBL/GenBank/DDBJ whole genome shotgun (WGS) entry which is preliminary data.</text>
</comment>
<keyword evidence="6" id="KW-0206">Cytoskeleton</keyword>
<dbReference type="EMBL" id="JAVXUO010003119">
    <property type="protein sequence ID" value="KAK2966544.1"/>
    <property type="molecule type" value="Genomic_DNA"/>
</dbReference>
<keyword evidence="8" id="KW-0072">Autophagy</keyword>
<evidence type="ECO:0000256" key="1">
    <source>
        <dbReference type="ARBA" id="ARBA00004245"/>
    </source>
</evidence>
<comment type="subcellular location">
    <subcellularLocation>
        <location evidence="1">Cytoplasm</location>
        <location evidence="1">Cytoskeleton</location>
    </subcellularLocation>
    <subcellularLocation>
        <location evidence="2">Membrane</location>
    </subcellularLocation>
</comment>
<keyword evidence="6" id="KW-0963">Cytoplasm</keyword>
<dbReference type="InterPro" id="IPR004241">
    <property type="entry name" value="Atg8-like"/>
</dbReference>
<evidence type="ECO:0000256" key="5">
    <source>
        <dbReference type="ARBA" id="ARBA00023136"/>
    </source>
</evidence>
<name>A0AA88QAC5_9ASTE</name>
<dbReference type="AlphaFoldDB" id="A0AA88QAC5"/>
<keyword evidence="10" id="KW-1185">Reference proteome</keyword>
<dbReference type="GO" id="GO:0005776">
    <property type="term" value="C:autophagosome"/>
    <property type="evidence" value="ECO:0007669"/>
    <property type="project" value="UniProtKB-ARBA"/>
</dbReference>
<keyword evidence="5" id="KW-0472">Membrane</keyword>
<evidence type="ECO:0000313" key="10">
    <source>
        <dbReference type="Proteomes" id="UP001187471"/>
    </source>
</evidence>
<dbReference type="InterPro" id="IPR029071">
    <property type="entry name" value="Ubiquitin-like_domsf"/>
</dbReference>
<evidence type="ECO:0000256" key="4">
    <source>
        <dbReference type="ARBA" id="ARBA00022786"/>
    </source>
</evidence>
<dbReference type="PANTHER" id="PTHR10969">
    <property type="entry name" value="MICROTUBULE-ASSOCIATED PROTEINS 1A/1B LIGHT CHAIN 3-RELATED"/>
    <property type="match status" value="1"/>
</dbReference>